<name>A0A8X6RBZ6_TRICX</name>
<dbReference type="Proteomes" id="UP000887159">
    <property type="component" value="Unassembled WGS sequence"/>
</dbReference>
<evidence type="ECO:0000313" key="1">
    <source>
        <dbReference type="EMBL" id="GFX86832.1"/>
    </source>
</evidence>
<accession>A0A8X6RBZ6</accession>
<evidence type="ECO:0000313" key="2">
    <source>
        <dbReference type="Proteomes" id="UP000887159"/>
    </source>
</evidence>
<protein>
    <submittedName>
        <fullName evidence="1">Uncharacterized protein</fullName>
    </submittedName>
</protein>
<dbReference type="EMBL" id="BMAU01021014">
    <property type="protein sequence ID" value="GFX86832.1"/>
    <property type="molecule type" value="Genomic_DNA"/>
</dbReference>
<keyword evidence="2" id="KW-1185">Reference proteome</keyword>
<sequence length="138" mass="15359">MLVQDSPRGLVAESRVRTRHKGEESNPAGAVEQGGISFELLLGKPCGRSTERDVIPRKLALIRNYGGPPKIKSPTQLLKGVKCFPVPIELTWEHNILVLKPFPCLHDGNEVDDWMSFDEWRTVGSNLKSETRTGAKIL</sequence>
<dbReference type="AlphaFoldDB" id="A0A8X6RBZ6"/>
<comment type="caution">
    <text evidence="1">The sequence shown here is derived from an EMBL/GenBank/DDBJ whole genome shotgun (WGS) entry which is preliminary data.</text>
</comment>
<proteinExistence type="predicted"/>
<gene>
    <name evidence="1" type="primary">NCL1_31646</name>
    <name evidence="1" type="ORF">TNCV_3751051</name>
</gene>
<reference evidence="1" key="1">
    <citation type="submission" date="2020-08" db="EMBL/GenBank/DDBJ databases">
        <title>Multicomponent nature underlies the extraordinary mechanical properties of spider dragline silk.</title>
        <authorList>
            <person name="Kono N."/>
            <person name="Nakamura H."/>
            <person name="Mori M."/>
            <person name="Yoshida Y."/>
            <person name="Ohtoshi R."/>
            <person name="Malay A.D."/>
            <person name="Moran D.A.P."/>
            <person name="Tomita M."/>
            <person name="Numata K."/>
            <person name="Arakawa K."/>
        </authorList>
    </citation>
    <scope>NUCLEOTIDE SEQUENCE</scope>
</reference>
<organism evidence="1 2">
    <name type="scientific">Trichonephila clavipes</name>
    <name type="common">Golden silk orbweaver</name>
    <name type="synonym">Nephila clavipes</name>
    <dbReference type="NCBI Taxonomy" id="2585209"/>
    <lineage>
        <taxon>Eukaryota</taxon>
        <taxon>Metazoa</taxon>
        <taxon>Ecdysozoa</taxon>
        <taxon>Arthropoda</taxon>
        <taxon>Chelicerata</taxon>
        <taxon>Arachnida</taxon>
        <taxon>Araneae</taxon>
        <taxon>Araneomorphae</taxon>
        <taxon>Entelegynae</taxon>
        <taxon>Araneoidea</taxon>
        <taxon>Nephilidae</taxon>
        <taxon>Trichonephila</taxon>
    </lineage>
</organism>